<organism evidence="1 2">
    <name type="scientific">Adineta steineri</name>
    <dbReference type="NCBI Taxonomy" id="433720"/>
    <lineage>
        <taxon>Eukaryota</taxon>
        <taxon>Metazoa</taxon>
        <taxon>Spiralia</taxon>
        <taxon>Gnathifera</taxon>
        <taxon>Rotifera</taxon>
        <taxon>Eurotatoria</taxon>
        <taxon>Bdelloidea</taxon>
        <taxon>Adinetida</taxon>
        <taxon>Adinetidae</taxon>
        <taxon>Adineta</taxon>
    </lineage>
</organism>
<gene>
    <name evidence="1" type="ORF">OXD698_LOCUS54321</name>
</gene>
<sequence length="125" mass="13358">LILISFYFSKQQHQSAHQEYIQSFVSGVYSASLCSAWTSFVASLTCSTYTSFTLSGTYNTNGINATNSVVVNPIATALRTLSTYSGTSNGVTWYVGICIGMELASSAICQCATGYNIRPCTGNTN</sequence>
<evidence type="ECO:0000313" key="2">
    <source>
        <dbReference type="Proteomes" id="UP000663844"/>
    </source>
</evidence>
<evidence type="ECO:0000313" key="1">
    <source>
        <dbReference type="EMBL" id="CAF4449710.1"/>
    </source>
</evidence>
<feature type="non-terminal residue" evidence="1">
    <location>
        <position position="1"/>
    </location>
</feature>
<comment type="caution">
    <text evidence="1">The sequence shown here is derived from an EMBL/GenBank/DDBJ whole genome shotgun (WGS) entry which is preliminary data.</text>
</comment>
<accession>A0A820SGZ1</accession>
<protein>
    <submittedName>
        <fullName evidence="1">Uncharacterized protein</fullName>
    </submittedName>
</protein>
<dbReference type="Proteomes" id="UP000663844">
    <property type="component" value="Unassembled WGS sequence"/>
</dbReference>
<proteinExistence type="predicted"/>
<dbReference type="EMBL" id="CAJOAZ010032718">
    <property type="protein sequence ID" value="CAF4449710.1"/>
    <property type="molecule type" value="Genomic_DNA"/>
</dbReference>
<reference evidence="1" key="1">
    <citation type="submission" date="2021-02" db="EMBL/GenBank/DDBJ databases">
        <authorList>
            <person name="Nowell W R."/>
        </authorList>
    </citation>
    <scope>NUCLEOTIDE SEQUENCE</scope>
</reference>
<dbReference type="AlphaFoldDB" id="A0A820SGZ1"/>
<name>A0A820SGZ1_9BILA</name>